<evidence type="ECO:0000313" key="9">
    <source>
        <dbReference type="Proteomes" id="UP000826725"/>
    </source>
</evidence>
<dbReference type="Pfam" id="PF07690">
    <property type="entry name" value="MFS_1"/>
    <property type="match status" value="1"/>
</dbReference>
<organism evidence="8 9">
    <name type="scientific">Desulfomarina profundi</name>
    <dbReference type="NCBI Taxonomy" id="2772557"/>
    <lineage>
        <taxon>Bacteria</taxon>
        <taxon>Pseudomonadati</taxon>
        <taxon>Thermodesulfobacteriota</taxon>
        <taxon>Desulfobulbia</taxon>
        <taxon>Desulfobulbales</taxon>
        <taxon>Desulfobulbaceae</taxon>
        <taxon>Desulfomarina</taxon>
    </lineage>
</organism>
<evidence type="ECO:0000256" key="6">
    <source>
        <dbReference type="SAM" id="Phobius"/>
    </source>
</evidence>
<feature type="transmembrane region" description="Helical" evidence="6">
    <location>
        <begin position="311"/>
        <end position="335"/>
    </location>
</feature>
<dbReference type="PANTHER" id="PTHR43124">
    <property type="entry name" value="PURINE EFFLUX PUMP PBUE"/>
    <property type="match status" value="1"/>
</dbReference>
<evidence type="ECO:0000256" key="5">
    <source>
        <dbReference type="ARBA" id="ARBA00023136"/>
    </source>
</evidence>
<dbReference type="GO" id="GO:0022857">
    <property type="term" value="F:transmembrane transporter activity"/>
    <property type="evidence" value="ECO:0007669"/>
    <property type="project" value="InterPro"/>
</dbReference>
<dbReference type="InterPro" id="IPR011701">
    <property type="entry name" value="MFS"/>
</dbReference>
<keyword evidence="3 6" id="KW-0812">Transmembrane</keyword>
<feature type="transmembrane region" description="Helical" evidence="6">
    <location>
        <begin position="143"/>
        <end position="165"/>
    </location>
</feature>
<feature type="transmembrane region" description="Helical" evidence="6">
    <location>
        <begin position="171"/>
        <end position="193"/>
    </location>
</feature>
<dbReference type="InterPro" id="IPR050189">
    <property type="entry name" value="MFS_Efflux_Transporters"/>
</dbReference>
<dbReference type="InterPro" id="IPR020846">
    <property type="entry name" value="MFS_dom"/>
</dbReference>
<feature type="transmembrane region" description="Helical" evidence="6">
    <location>
        <begin position="21"/>
        <end position="39"/>
    </location>
</feature>
<dbReference type="GO" id="GO:0005886">
    <property type="term" value="C:plasma membrane"/>
    <property type="evidence" value="ECO:0007669"/>
    <property type="project" value="UniProtKB-SubCell"/>
</dbReference>
<feature type="transmembrane region" description="Helical" evidence="6">
    <location>
        <begin position="51"/>
        <end position="73"/>
    </location>
</feature>
<evidence type="ECO:0000256" key="1">
    <source>
        <dbReference type="ARBA" id="ARBA00004651"/>
    </source>
</evidence>
<feature type="transmembrane region" description="Helical" evidence="6">
    <location>
        <begin position="347"/>
        <end position="367"/>
    </location>
</feature>
<evidence type="ECO:0000256" key="2">
    <source>
        <dbReference type="ARBA" id="ARBA00022475"/>
    </source>
</evidence>
<name>A0A8D5JST3_9BACT</name>
<reference evidence="8" key="1">
    <citation type="submission" date="2020-09" db="EMBL/GenBank/DDBJ databases">
        <title>Desulfogranum mesoprofundum gen. nov., sp. nov., a novel mesophilic, sulfate-reducing chemolithoautotroph isolated from a deep-sea hydrothermal vent chimney in the Suiyo Seamount.</title>
        <authorList>
            <person name="Hashimoto Y."/>
            <person name="Nakagawa S."/>
        </authorList>
    </citation>
    <scope>NUCLEOTIDE SEQUENCE</scope>
    <source>
        <strain evidence="8">KT2</strain>
    </source>
</reference>
<sequence>MEKDELSENLKNREISVGHQILVMALVKLLLNTARRFIYPFAPALGRGLDVPLSAITSLIAASQFNSILGIFSGPVADRLGYRTTMGYGLIFLVVGMLVSGIFPVYWIVFIGFLTASFGKTIFDPAIQALIGRNIPFGKRGRAIGIVEMSWSGAALAGIPLVGFVLDRWGISVSFYCFAGFGALAWIGMMRFIPPDENNGRYAGQVTLISSLRQLVRIRPALGMIGFGFWISIANDALFVTYGAWFEHAFHISLVALGFSTAAIGAAELCGESLAALFADRIGLKRATVIALVLAILFYFLLPIVGGKLPFALAGMFMVFLCFEFTMICGFSLCTEVLPHARATMMAGFYATAGVGRMIGVFIGAFMWKTGGIFAVTWSAAGFTCIGLLCLFFGLYSWGDQNCCKNNKQHPFI</sequence>
<accession>A0A8D5JST3</accession>
<evidence type="ECO:0000259" key="7">
    <source>
        <dbReference type="PROSITE" id="PS50850"/>
    </source>
</evidence>
<keyword evidence="5 6" id="KW-0472">Membrane</keyword>
<feature type="transmembrane region" description="Helical" evidence="6">
    <location>
        <begin position="373"/>
        <end position="398"/>
    </location>
</feature>
<protein>
    <submittedName>
        <fullName evidence="8">MFS transporter</fullName>
    </submittedName>
</protein>
<evidence type="ECO:0000313" key="8">
    <source>
        <dbReference type="EMBL" id="BCL62451.1"/>
    </source>
</evidence>
<feature type="transmembrane region" description="Helical" evidence="6">
    <location>
        <begin position="221"/>
        <end position="242"/>
    </location>
</feature>
<dbReference type="EMBL" id="AP024086">
    <property type="protein sequence ID" value="BCL62451.1"/>
    <property type="molecule type" value="Genomic_DNA"/>
</dbReference>
<evidence type="ECO:0000256" key="4">
    <source>
        <dbReference type="ARBA" id="ARBA00022989"/>
    </source>
</evidence>
<dbReference type="PROSITE" id="PS50850">
    <property type="entry name" value="MFS"/>
    <property type="match status" value="1"/>
</dbReference>
<keyword evidence="9" id="KW-1185">Reference proteome</keyword>
<proteinExistence type="predicted"/>
<evidence type="ECO:0000256" key="3">
    <source>
        <dbReference type="ARBA" id="ARBA00022692"/>
    </source>
</evidence>
<keyword evidence="4 6" id="KW-1133">Transmembrane helix</keyword>
<comment type="subcellular location">
    <subcellularLocation>
        <location evidence="1">Cell membrane</location>
        <topology evidence="1">Multi-pass membrane protein</topology>
    </subcellularLocation>
</comment>
<feature type="transmembrane region" description="Helical" evidence="6">
    <location>
        <begin position="287"/>
        <end position="305"/>
    </location>
</feature>
<dbReference type="Proteomes" id="UP000826725">
    <property type="component" value="Chromosome"/>
</dbReference>
<feature type="domain" description="Major facilitator superfamily (MFS) profile" evidence="7">
    <location>
        <begin position="20"/>
        <end position="399"/>
    </location>
</feature>
<dbReference type="PANTHER" id="PTHR43124:SF3">
    <property type="entry name" value="CHLORAMPHENICOL EFFLUX PUMP RV0191"/>
    <property type="match status" value="1"/>
</dbReference>
<dbReference type="AlphaFoldDB" id="A0A8D5JST3"/>
<keyword evidence="2" id="KW-1003">Cell membrane</keyword>
<gene>
    <name evidence="8" type="ORF">DGMP_31440</name>
</gene>
<dbReference type="KEGG" id="dbk:DGMP_31440"/>